<organism evidence="1 2">
    <name type="scientific">Chryseobacterium balustinum</name>
    <dbReference type="NCBI Taxonomy" id="246"/>
    <lineage>
        <taxon>Bacteria</taxon>
        <taxon>Pseudomonadati</taxon>
        <taxon>Bacteroidota</taxon>
        <taxon>Flavobacteriia</taxon>
        <taxon>Flavobacteriales</taxon>
        <taxon>Weeksellaceae</taxon>
        <taxon>Chryseobacterium group</taxon>
        <taxon>Chryseobacterium</taxon>
    </lineage>
</organism>
<gene>
    <name evidence="1" type="ORF">SAMN05421800_11560</name>
</gene>
<dbReference type="PANTHER" id="PTHR37841:SF1">
    <property type="entry name" value="DUF3298 DOMAIN-CONTAINING PROTEIN"/>
    <property type="match status" value="1"/>
</dbReference>
<dbReference type="PANTHER" id="PTHR37841">
    <property type="entry name" value="GLR2918 PROTEIN"/>
    <property type="match status" value="1"/>
</dbReference>
<reference evidence="1 2" key="1">
    <citation type="submission" date="2017-02" db="EMBL/GenBank/DDBJ databases">
        <authorList>
            <person name="Varghese N."/>
            <person name="Submissions S."/>
        </authorList>
    </citation>
    <scope>NUCLEOTIDE SEQUENCE [LARGE SCALE GENOMIC DNA]</scope>
    <source>
        <strain evidence="1 2">DSM 16775</strain>
    </source>
</reference>
<protein>
    <submittedName>
        <fullName evidence="1">WG containing repeat-containing protein</fullName>
    </submittedName>
</protein>
<accession>A0ABY1LBG3</accession>
<evidence type="ECO:0000313" key="1">
    <source>
        <dbReference type="EMBL" id="SKB93974.1"/>
    </source>
</evidence>
<comment type="caution">
    <text evidence="1">The sequence shown here is derived from an EMBL/GenBank/DDBJ whole genome shotgun (WGS) entry which is preliminary data.</text>
</comment>
<name>A0ABY1LBG3_9FLAO</name>
<dbReference type="Proteomes" id="UP000190669">
    <property type="component" value="Unassembled WGS sequence"/>
</dbReference>
<evidence type="ECO:0000313" key="2">
    <source>
        <dbReference type="Proteomes" id="UP000190669"/>
    </source>
</evidence>
<keyword evidence="2" id="KW-1185">Reference proteome</keyword>
<proteinExistence type="predicted"/>
<dbReference type="InterPro" id="IPR032774">
    <property type="entry name" value="WG_beta_rep"/>
</dbReference>
<dbReference type="Pfam" id="PF14903">
    <property type="entry name" value="WG_beta_rep"/>
    <property type="match status" value="3"/>
</dbReference>
<dbReference type="EMBL" id="FUZE01000015">
    <property type="protein sequence ID" value="SKB93974.1"/>
    <property type="molecule type" value="Genomic_DNA"/>
</dbReference>
<sequence>MDKIYNSLYIQLLLLNSNSMRRFTIVLLLIILFSTNLCAQDLSGYIESQVTKVDTITTVNPDKKVGYTKWYALNNNVLKPLIPYRYDWAELFSQGRATVKNNGKYGVIDHSGNAVVPEKYDFISDYSEGFAVVLDKGKYGLIDSNGKLVVPIEYDFINRLISKKNTMSAVKNGKWGLITIQNKVLVPFNFSYSRVDENGSFLGVDENIKFHNFSPVGTPLVLEGMKTFTEIAPGIYEVKNSEGLTGILNEKMEILLPFEKQSLEKLSAKSTMVVVRQKRLSGLYNYALKKFILPIQSLSIYDNDDSTIFTATEKRSTDNENGIYRFYDAKGNQLFNRTFQDASTFDSEILGIAKVKYDDRWQFIDTSGKPLLPQGTYNENDITVEHRGEGIISAKTENGYGVINSKGKTLIPFEYYSSLNGNPFGFWHSSTYYIIRKDEKVALITKDGKMEIPFGKYEDIKLEHTEPIKGAYFQYAFLKKSNGKWGAIDLATKEEVLPFEYDLGSAQLDSSKSNSEYVLYIRGVKKGNSLDGLYIVKDKKLFLSKDFDYIRYYAGIEGFHIAKNCGMMCPSNGIADKNGKAVTDLSYKEVLDQPDCFFVQRDKKVGFLDGNGKEVIPVTFDVLTDANGSELLSFYHNGYSSLKKGNRNHLVAKGGKIINTDKLKLPADATFDMAEFGKLKVLAGYTEGTLKFIVNEILYEAGANLTMMAERISSPKKIDYASFTFHDGLIAAKKDGLYGYLDYDGKEVIPFIYEMASEFTYYGYAYVKKSDDVFLIDRYGNRMPMLDLQAGIFNENERKKNK</sequence>